<dbReference type="GO" id="GO:0009252">
    <property type="term" value="P:peptidoglycan biosynthetic process"/>
    <property type="evidence" value="ECO:0007669"/>
    <property type="project" value="UniProtKB-UniRule"/>
</dbReference>
<evidence type="ECO:0000256" key="2">
    <source>
        <dbReference type="ARBA" id="ARBA00013090"/>
    </source>
</evidence>
<dbReference type="GO" id="GO:0008881">
    <property type="term" value="F:glutamate racemase activity"/>
    <property type="evidence" value="ECO:0007669"/>
    <property type="project" value="UniProtKB-UniRule"/>
</dbReference>
<dbReference type="NCBIfam" id="NF002035">
    <property type="entry name" value="PRK00865.1-3"/>
    <property type="match status" value="1"/>
</dbReference>
<evidence type="ECO:0000256" key="3">
    <source>
        <dbReference type="ARBA" id="ARBA00022960"/>
    </source>
</evidence>
<keyword evidence="10" id="KW-1185">Reference proteome</keyword>
<protein>
    <recommendedName>
        <fullName evidence="7 8">Glutamate racemase</fullName>
        <ecNumber evidence="2 8">5.1.1.3</ecNumber>
    </recommendedName>
</protein>
<organism evidence="9 10">
    <name type="scientific">Alkalicoccus urumqiensis</name>
    <name type="common">Bacillus urumqiensis</name>
    <dbReference type="NCBI Taxonomy" id="1548213"/>
    <lineage>
        <taxon>Bacteria</taxon>
        <taxon>Bacillati</taxon>
        <taxon>Bacillota</taxon>
        <taxon>Bacilli</taxon>
        <taxon>Bacillales</taxon>
        <taxon>Bacillaceae</taxon>
        <taxon>Alkalicoccus</taxon>
    </lineage>
</organism>
<evidence type="ECO:0000313" key="9">
    <source>
        <dbReference type="EMBL" id="PRO64932.1"/>
    </source>
</evidence>
<evidence type="ECO:0000256" key="5">
    <source>
        <dbReference type="ARBA" id="ARBA00023235"/>
    </source>
</evidence>
<comment type="similarity">
    <text evidence="8">Belongs to the aspartate/glutamate racemases family.</text>
</comment>
<dbReference type="GO" id="GO:0008360">
    <property type="term" value="P:regulation of cell shape"/>
    <property type="evidence" value="ECO:0007669"/>
    <property type="project" value="UniProtKB-KW"/>
</dbReference>
<dbReference type="OrthoDB" id="9801055at2"/>
<keyword evidence="5 8" id="KW-0413">Isomerase</keyword>
<feature type="binding site" evidence="8">
    <location>
        <begin position="80"/>
        <end position="81"/>
    </location>
    <ligand>
        <name>substrate</name>
    </ligand>
</feature>
<dbReference type="InterPro" id="IPR033134">
    <property type="entry name" value="Asp/Glu_racemase_AS_2"/>
</dbReference>
<comment type="pathway">
    <text evidence="8">Cell wall biogenesis; peptidoglycan biosynthesis.</text>
</comment>
<feature type="active site" description="Proton donor/acceptor" evidence="8">
    <location>
        <position position="190"/>
    </location>
</feature>
<feature type="binding site" evidence="8">
    <location>
        <begin position="48"/>
        <end position="49"/>
    </location>
    <ligand>
        <name>substrate</name>
    </ligand>
</feature>
<dbReference type="EC" id="5.1.1.3" evidence="2 8"/>
<dbReference type="PANTHER" id="PTHR21198">
    <property type="entry name" value="GLUTAMATE RACEMASE"/>
    <property type="match status" value="1"/>
</dbReference>
<accession>A0A2P6MF53</accession>
<dbReference type="Gene3D" id="3.40.50.1860">
    <property type="match status" value="2"/>
</dbReference>
<evidence type="ECO:0000256" key="6">
    <source>
        <dbReference type="ARBA" id="ARBA00023316"/>
    </source>
</evidence>
<dbReference type="PANTHER" id="PTHR21198:SF2">
    <property type="entry name" value="GLUTAMATE RACEMASE"/>
    <property type="match status" value="1"/>
</dbReference>
<dbReference type="PROSITE" id="PS00924">
    <property type="entry name" value="ASP_GLU_RACEMASE_2"/>
    <property type="match status" value="1"/>
</dbReference>
<dbReference type="AlphaFoldDB" id="A0A2P6MF53"/>
<dbReference type="InterPro" id="IPR018187">
    <property type="entry name" value="Asp/Glu_racemase_AS_1"/>
</dbReference>
<name>A0A2P6MF53_ALKUR</name>
<dbReference type="GO" id="GO:0071555">
    <property type="term" value="P:cell wall organization"/>
    <property type="evidence" value="ECO:0007669"/>
    <property type="project" value="UniProtKB-KW"/>
</dbReference>
<sequence>MNEAESNQNRPVGVIDSGVGGLTVAKEIMRQLPKEEIVYVGDTARCPYGPRPEEEVRRFTWEMIDYLMEKNIKLLVIACNTATAVVLEEAREKLSIPVLGVIHPGAVAALKATDKEHIGVIGTEGTIHSGAYHQELTSINNRVRVVSLACPEFVPLVESGRAWKPEAESIVRKSLEPMLAYDIDTLILGCTHYPLLAPQIQKACGSGVTVIASGEETAREVSSLLYFQKLQCSSDRPPNHRFYTTGSTTNFEHIAFSWIGKELPVYSLQLEQSRAGRSR</sequence>
<keyword evidence="4 8" id="KW-0573">Peptidoglycan synthesis</keyword>
<feature type="active site" description="Proton donor/acceptor" evidence="8">
    <location>
        <position position="79"/>
    </location>
</feature>
<dbReference type="Proteomes" id="UP000243650">
    <property type="component" value="Unassembled WGS sequence"/>
</dbReference>
<dbReference type="Pfam" id="PF01177">
    <property type="entry name" value="Asp_Glu_race"/>
    <property type="match status" value="1"/>
</dbReference>
<dbReference type="InterPro" id="IPR015942">
    <property type="entry name" value="Asp/Glu/hydantoin_racemase"/>
</dbReference>
<evidence type="ECO:0000256" key="4">
    <source>
        <dbReference type="ARBA" id="ARBA00022984"/>
    </source>
</evidence>
<dbReference type="EMBL" id="PVNS01000011">
    <property type="protein sequence ID" value="PRO64932.1"/>
    <property type="molecule type" value="Genomic_DNA"/>
</dbReference>
<evidence type="ECO:0000313" key="10">
    <source>
        <dbReference type="Proteomes" id="UP000243650"/>
    </source>
</evidence>
<evidence type="ECO:0000256" key="8">
    <source>
        <dbReference type="HAMAP-Rule" id="MF_00258"/>
    </source>
</evidence>
<dbReference type="FunFam" id="3.40.50.1860:FF:000002">
    <property type="entry name" value="Glutamate racemase"/>
    <property type="match status" value="1"/>
</dbReference>
<keyword evidence="6 8" id="KW-0961">Cell wall biogenesis/degradation</keyword>
<dbReference type="PROSITE" id="PS00923">
    <property type="entry name" value="ASP_GLU_RACEMASE_1"/>
    <property type="match status" value="1"/>
</dbReference>
<gene>
    <name evidence="8" type="primary">murI</name>
    <name evidence="9" type="ORF">C6I21_12375</name>
</gene>
<dbReference type="InterPro" id="IPR001920">
    <property type="entry name" value="Asp/Glu_race"/>
</dbReference>
<reference evidence="9 10" key="1">
    <citation type="submission" date="2018-03" db="EMBL/GenBank/DDBJ databases">
        <title>Bacillus urumqiensis sp. nov., a moderately haloalkaliphilic bacterium isolated from a salt lake.</title>
        <authorList>
            <person name="Zhao B."/>
            <person name="Liao Z."/>
        </authorList>
    </citation>
    <scope>NUCLEOTIDE SEQUENCE [LARGE SCALE GENOMIC DNA]</scope>
    <source>
        <strain evidence="9 10">BZ-SZ-XJ18</strain>
    </source>
</reference>
<evidence type="ECO:0000256" key="7">
    <source>
        <dbReference type="ARBA" id="ARBA00070053"/>
    </source>
</evidence>
<feature type="binding site" evidence="8">
    <location>
        <begin position="191"/>
        <end position="192"/>
    </location>
    <ligand>
        <name>substrate</name>
    </ligand>
</feature>
<comment type="catalytic activity">
    <reaction evidence="1 8">
        <text>L-glutamate = D-glutamate</text>
        <dbReference type="Rhea" id="RHEA:12813"/>
        <dbReference type="ChEBI" id="CHEBI:29985"/>
        <dbReference type="ChEBI" id="CHEBI:29986"/>
        <dbReference type="EC" id="5.1.1.3"/>
    </reaction>
</comment>
<proteinExistence type="inferred from homology"/>
<dbReference type="HAMAP" id="MF_00258">
    <property type="entry name" value="Glu_racemase"/>
    <property type="match status" value="1"/>
</dbReference>
<evidence type="ECO:0000256" key="1">
    <source>
        <dbReference type="ARBA" id="ARBA00001602"/>
    </source>
</evidence>
<dbReference type="SUPFAM" id="SSF53681">
    <property type="entry name" value="Aspartate/glutamate racemase"/>
    <property type="match status" value="2"/>
</dbReference>
<dbReference type="NCBIfam" id="TIGR00067">
    <property type="entry name" value="glut_race"/>
    <property type="match status" value="1"/>
</dbReference>
<dbReference type="RefSeq" id="WP_105959787.1">
    <property type="nucleotide sequence ID" value="NZ_PVNS01000011.1"/>
</dbReference>
<comment type="caution">
    <text evidence="9">The sequence shown here is derived from an EMBL/GenBank/DDBJ whole genome shotgun (WGS) entry which is preliminary data.</text>
</comment>
<dbReference type="InterPro" id="IPR004391">
    <property type="entry name" value="Glu_race"/>
</dbReference>
<keyword evidence="3 8" id="KW-0133">Cell shape</keyword>
<feature type="binding site" evidence="8">
    <location>
        <begin position="16"/>
        <end position="17"/>
    </location>
    <ligand>
        <name>substrate</name>
    </ligand>
</feature>
<comment type="function">
    <text evidence="8">Provides the (R)-glutamate required for cell wall biosynthesis.</text>
</comment>
<dbReference type="UniPathway" id="UPA00219"/>
<dbReference type="GO" id="GO:0042802">
    <property type="term" value="F:identical protein binding"/>
    <property type="evidence" value="ECO:0007669"/>
    <property type="project" value="UniProtKB-ARBA"/>
</dbReference>